<dbReference type="CDD" id="cd23784">
    <property type="entry name" value="RWD_Spc25"/>
    <property type="match status" value="1"/>
</dbReference>
<evidence type="ECO:0000256" key="7">
    <source>
        <dbReference type="ARBA" id="ARBA00023306"/>
    </source>
</evidence>
<evidence type="ECO:0000256" key="1">
    <source>
        <dbReference type="ARBA" id="ARBA00004584"/>
    </source>
</evidence>
<keyword evidence="6 10" id="KW-0175">Coiled coil</keyword>
<dbReference type="PANTHER" id="PTHR14281">
    <property type="entry name" value="KINETOCHORE PROTEIN SPC25-RELATED"/>
    <property type="match status" value="1"/>
</dbReference>
<evidence type="ECO:0000256" key="4">
    <source>
        <dbReference type="ARBA" id="ARBA00022618"/>
    </source>
</evidence>
<name>A0A061R4C6_9CHLO</name>
<keyword evidence="8 9" id="KW-0137">Centromere</keyword>
<dbReference type="GO" id="GO:0031262">
    <property type="term" value="C:Ndc80 complex"/>
    <property type="evidence" value="ECO:0007669"/>
    <property type="project" value="InterPro"/>
</dbReference>
<dbReference type="GO" id="GO:0005634">
    <property type="term" value="C:nucleus"/>
    <property type="evidence" value="ECO:0007669"/>
    <property type="project" value="UniProtKB-SubCell"/>
</dbReference>
<evidence type="ECO:0000256" key="9">
    <source>
        <dbReference type="RuleBase" id="RU367150"/>
    </source>
</evidence>
<dbReference type="InterPro" id="IPR013255">
    <property type="entry name" value="Spc25_C"/>
</dbReference>
<keyword evidence="7 9" id="KW-0131">Cell cycle</keyword>
<keyword evidence="9" id="KW-0539">Nucleus</keyword>
<comment type="function">
    <text evidence="9">Acts as a component of the essential kinetochore-associated NDC80 complex, which is required for chromosome segregation and spindle checkpoint activity.</text>
</comment>
<comment type="subunit">
    <text evidence="9">Component of the NDC80 complex.</text>
</comment>
<dbReference type="EMBL" id="GBEZ01021353">
    <property type="protein sequence ID" value="JAC65391.1"/>
    <property type="molecule type" value="Transcribed_RNA"/>
</dbReference>
<evidence type="ECO:0000313" key="12">
    <source>
        <dbReference type="EMBL" id="JAC65391.1"/>
    </source>
</evidence>
<sequence>MVHIDSEKLQSELNSVQSEFDTWADGLEAGLQNLSREYKDKIQEGTARISVLRQERDEVQQQAAALREKLSAEHSECEALQNELEAIHLQETALPKRLRELRERVEGLRSALGREQQASSLLGTRQEESLSSLRRATSLYRLHLGLSFQHTEGGELRVALTDIDHSCPEREHSFCVRVLEDNSYQVTQADPEPPGMADLVAELNATNDFSWFVRRFRKACVGLAAPTADA</sequence>
<evidence type="ECO:0000256" key="2">
    <source>
        <dbReference type="ARBA" id="ARBA00006379"/>
    </source>
</evidence>
<evidence type="ECO:0000256" key="3">
    <source>
        <dbReference type="ARBA" id="ARBA00022454"/>
    </source>
</evidence>
<dbReference type="GO" id="GO:0007059">
    <property type="term" value="P:chromosome segregation"/>
    <property type="evidence" value="ECO:0007669"/>
    <property type="project" value="InterPro"/>
</dbReference>
<dbReference type="Pfam" id="PF08234">
    <property type="entry name" value="Spindle_Spc25"/>
    <property type="match status" value="1"/>
</dbReference>
<dbReference type="Gene3D" id="3.30.457.50">
    <property type="entry name" value="Chromosome segregation protein Spc25"/>
    <property type="match status" value="1"/>
</dbReference>
<feature type="coiled-coil region" evidence="10">
    <location>
        <begin position="24"/>
        <end position="118"/>
    </location>
</feature>
<keyword evidence="5 9" id="KW-0498">Mitosis</keyword>
<comment type="similarity">
    <text evidence="2 9">Belongs to the SPC25 family.</text>
</comment>
<keyword evidence="4 9" id="KW-0132">Cell division</keyword>
<organism evidence="12">
    <name type="scientific">Tetraselmis sp. GSL018</name>
    <dbReference type="NCBI Taxonomy" id="582737"/>
    <lineage>
        <taxon>Eukaryota</taxon>
        <taxon>Viridiplantae</taxon>
        <taxon>Chlorophyta</taxon>
        <taxon>core chlorophytes</taxon>
        <taxon>Chlorodendrophyceae</taxon>
        <taxon>Chlorodendrales</taxon>
        <taxon>Chlorodendraceae</taxon>
        <taxon>Tetraselmis</taxon>
    </lineage>
</organism>
<dbReference type="GO" id="GO:0051301">
    <property type="term" value="P:cell division"/>
    <property type="evidence" value="ECO:0007669"/>
    <property type="project" value="UniProtKB-UniRule"/>
</dbReference>
<gene>
    <name evidence="12" type="primary">SPBC25</name>
    <name evidence="12" type="ORF">TSPGSL018_16148</name>
</gene>
<evidence type="ECO:0000256" key="6">
    <source>
        <dbReference type="ARBA" id="ARBA00023054"/>
    </source>
</evidence>
<evidence type="ECO:0000256" key="8">
    <source>
        <dbReference type="ARBA" id="ARBA00023328"/>
    </source>
</evidence>
<dbReference type="InterPro" id="IPR045143">
    <property type="entry name" value="Spc25"/>
</dbReference>
<reference evidence="12" key="1">
    <citation type="submission" date="2014-05" db="EMBL/GenBank/DDBJ databases">
        <title>The transcriptome of the halophilic microalga Tetraselmis sp. GSL018 isolated from the Great Salt Lake, Utah.</title>
        <authorList>
            <person name="Jinkerson R.E."/>
            <person name="D'Adamo S."/>
            <person name="Posewitz M.C."/>
        </authorList>
    </citation>
    <scope>NUCLEOTIDE SEQUENCE</scope>
    <source>
        <strain evidence="12">GSL018</strain>
    </source>
</reference>
<keyword evidence="3 9" id="KW-0158">Chromosome</keyword>
<evidence type="ECO:0000256" key="5">
    <source>
        <dbReference type="ARBA" id="ARBA00022776"/>
    </source>
</evidence>
<feature type="domain" description="Chromosome segregation protein Spc25 C-terminal" evidence="11">
    <location>
        <begin position="152"/>
        <end position="219"/>
    </location>
</feature>
<accession>A0A061R4C6</accession>
<evidence type="ECO:0000256" key="10">
    <source>
        <dbReference type="SAM" id="Coils"/>
    </source>
</evidence>
<dbReference type="AlphaFoldDB" id="A0A061R4C6"/>
<proteinExistence type="inferred from homology"/>
<protein>
    <recommendedName>
        <fullName evidence="9">Kinetochore protein SPC25</fullName>
    </recommendedName>
</protein>
<dbReference type="PANTHER" id="PTHR14281:SF0">
    <property type="entry name" value="KINETOCHORE PROTEIN SPC25"/>
    <property type="match status" value="1"/>
</dbReference>
<evidence type="ECO:0000259" key="11">
    <source>
        <dbReference type="Pfam" id="PF08234"/>
    </source>
</evidence>
<keyword evidence="9" id="KW-0995">Kinetochore</keyword>
<comment type="subcellular location">
    <subcellularLocation>
        <location evidence="1">Chromosome</location>
        <location evidence="1">Centromere</location>
    </subcellularLocation>
    <subcellularLocation>
        <location evidence="9">Nucleus</location>
    </subcellularLocation>
    <subcellularLocation>
        <location evidence="9">Chromosome</location>
        <location evidence="9">Centromere</location>
        <location evidence="9">Kinetochore</location>
    </subcellularLocation>
</comment>